<dbReference type="EMBL" id="DXCX01000017">
    <property type="protein sequence ID" value="HIY72668.1"/>
    <property type="molecule type" value="Genomic_DNA"/>
</dbReference>
<sequence length="50" mass="5500">MPESIPVMEQKILCAAFLDAILRFYEDPENVAAYERHMGKGGPADGSEDS</sequence>
<accession>A0A9D1Z3D8</accession>
<dbReference type="Proteomes" id="UP000886824">
    <property type="component" value="Unassembled WGS sequence"/>
</dbReference>
<gene>
    <name evidence="1" type="ORF">H9826_01670</name>
</gene>
<reference evidence="1" key="1">
    <citation type="journal article" date="2021" name="PeerJ">
        <title>Extensive microbial diversity within the chicken gut microbiome revealed by metagenomics and culture.</title>
        <authorList>
            <person name="Gilroy R."/>
            <person name="Ravi A."/>
            <person name="Getino M."/>
            <person name="Pursley I."/>
            <person name="Horton D.L."/>
            <person name="Alikhan N.F."/>
            <person name="Baker D."/>
            <person name="Gharbi K."/>
            <person name="Hall N."/>
            <person name="Watson M."/>
            <person name="Adriaenssens E.M."/>
            <person name="Foster-Nyarko E."/>
            <person name="Jarju S."/>
            <person name="Secka A."/>
            <person name="Antonio M."/>
            <person name="Oren A."/>
            <person name="Chaudhuri R.R."/>
            <person name="La Ragione R."/>
            <person name="Hildebrand F."/>
            <person name="Pallen M.J."/>
        </authorList>
    </citation>
    <scope>NUCLEOTIDE SEQUENCE</scope>
    <source>
        <strain evidence="1">CHK33-7979</strain>
    </source>
</reference>
<organism evidence="1 2">
    <name type="scientific">Candidatus Intestinimonas merdavium</name>
    <dbReference type="NCBI Taxonomy" id="2838622"/>
    <lineage>
        <taxon>Bacteria</taxon>
        <taxon>Bacillati</taxon>
        <taxon>Bacillota</taxon>
        <taxon>Clostridia</taxon>
        <taxon>Eubacteriales</taxon>
        <taxon>Intestinimonas</taxon>
    </lineage>
</organism>
<comment type="caution">
    <text evidence="1">The sequence shown here is derived from an EMBL/GenBank/DDBJ whole genome shotgun (WGS) entry which is preliminary data.</text>
</comment>
<reference evidence="1" key="2">
    <citation type="submission" date="2021-04" db="EMBL/GenBank/DDBJ databases">
        <authorList>
            <person name="Gilroy R."/>
        </authorList>
    </citation>
    <scope>NUCLEOTIDE SEQUENCE</scope>
    <source>
        <strain evidence="1">CHK33-7979</strain>
    </source>
</reference>
<name>A0A9D1Z3D8_9FIRM</name>
<proteinExistence type="predicted"/>
<dbReference type="AlphaFoldDB" id="A0A9D1Z3D8"/>
<evidence type="ECO:0000313" key="2">
    <source>
        <dbReference type="Proteomes" id="UP000886824"/>
    </source>
</evidence>
<evidence type="ECO:0000313" key="1">
    <source>
        <dbReference type="EMBL" id="HIY72668.1"/>
    </source>
</evidence>
<protein>
    <submittedName>
        <fullName evidence="1">Uncharacterized protein</fullName>
    </submittedName>
</protein>